<gene>
    <name evidence="2" type="ORF">PY01050</name>
</gene>
<feature type="transmembrane region" description="Helical" evidence="1">
    <location>
        <begin position="6"/>
        <end position="31"/>
    </location>
</feature>
<keyword evidence="3" id="KW-1185">Reference proteome</keyword>
<keyword evidence="1" id="KW-0812">Transmembrane</keyword>
<name>Q7RQP3_PLAYO</name>
<organism evidence="2 3">
    <name type="scientific">Plasmodium yoelii yoelii</name>
    <dbReference type="NCBI Taxonomy" id="73239"/>
    <lineage>
        <taxon>Eukaryota</taxon>
        <taxon>Sar</taxon>
        <taxon>Alveolata</taxon>
        <taxon>Apicomplexa</taxon>
        <taxon>Aconoidasida</taxon>
        <taxon>Haemosporida</taxon>
        <taxon>Plasmodiidae</taxon>
        <taxon>Plasmodium</taxon>
        <taxon>Plasmodium (Vinckeia)</taxon>
    </lineage>
</organism>
<reference evidence="2 3" key="1">
    <citation type="journal article" date="2002" name="Nature">
        <title>Genome sequence and comparative analysis of the model rodent malaria parasite Plasmodium yoelii yoelii.</title>
        <authorList>
            <person name="Carlton J.M."/>
            <person name="Angiuoli S.V."/>
            <person name="Suh B.B."/>
            <person name="Kooij T.W."/>
            <person name="Pertea M."/>
            <person name="Silva J.C."/>
            <person name="Ermolaeva M.D."/>
            <person name="Allen J.E."/>
            <person name="Selengut J.D."/>
            <person name="Koo H.L."/>
            <person name="Peterson J.D."/>
            <person name="Pop M."/>
            <person name="Kosack D.S."/>
            <person name="Shumway M.F."/>
            <person name="Bidwell S.L."/>
            <person name="Shallom S.J."/>
            <person name="van Aken S.E."/>
            <person name="Riedmuller S.B."/>
            <person name="Feldblyum T.V."/>
            <person name="Cho J.K."/>
            <person name="Quackenbush J."/>
            <person name="Sedegah M."/>
            <person name="Shoaibi A."/>
            <person name="Cummings L.M."/>
            <person name="Florens L."/>
            <person name="Yates J.R."/>
            <person name="Raine J.D."/>
            <person name="Sinden R.E."/>
            <person name="Harris M.A."/>
            <person name="Cunningham D.A."/>
            <person name="Preiser P.R."/>
            <person name="Bergman L.W."/>
            <person name="Vaidya A.B."/>
            <person name="van Lin L.H."/>
            <person name="Janse C.J."/>
            <person name="Waters A.P."/>
            <person name="Smith H.O."/>
            <person name="White O.R."/>
            <person name="Salzberg S.L."/>
            <person name="Venter J.C."/>
            <person name="Fraser C.M."/>
            <person name="Hoffman S.L."/>
            <person name="Gardner M.J."/>
            <person name="Carucci D.J."/>
        </authorList>
    </citation>
    <scope>NUCLEOTIDE SEQUENCE [LARGE SCALE GENOMIC DNA]</scope>
    <source>
        <strain evidence="2 3">17XNL</strain>
    </source>
</reference>
<dbReference type="InParanoid" id="Q7RQP3"/>
<dbReference type="AlphaFoldDB" id="Q7RQP3"/>
<protein>
    <submittedName>
        <fullName evidence="2">Uncharacterized protein</fullName>
    </submittedName>
</protein>
<evidence type="ECO:0000313" key="2">
    <source>
        <dbReference type="EMBL" id="EAA19970.1"/>
    </source>
</evidence>
<dbReference type="EMBL" id="AABL01000277">
    <property type="protein sequence ID" value="EAA19970.1"/>
    <property type="molecule type" value="Genomic_DNA"/>
</dbReference>
<dbReference type="PaxDb" id="73239-Q7RQP3"/>
<keyword evidence="1" id="KW-1133">Transmembrane helix</keyword>
<proteinExistence type="predicted"/>
<accession>Q7RQP3</accession>
<dbReference type="Proteomes" id="UP000008553">
    <property type="component" value="Unassembled WGS sequence"/>
</dbReference>
<evidence type="ECO:0000256" key="1">
    <source>
        <dbReference type="SAM" id="Phobius"/>
    </source>
</evidence>
<keyword evidence="1" id="KW-0472">Membrane</keyword>
<evidence type="ECO:0000313" key="3">
    <source>
        <dbReference type="Proteomes" id="UP000008553"/>
    </source>
</evidence>
<sequence>MAIFMYIYYLIFDTSIIIINMFFTTIIILYIP</sequence>
<comment type="caution">
    <text evidence="2">The sequence shown here is derived from an EMBL/GenBank/DDBJ whole genome shotgun (WGS) entry which is preliminary data.</text>
</comment>